<dbReference type="SUPFAM" id="SSF52266">
    <property type="entry name" value="SGNH hydrolase"/>
    <property type="match status" value="1"/>
</dbReference>
<dbReference type="CDD" id="cd01847">
    <property type="entry name" value="Triacylglycerol_lipase_like"/>
    <property type="match status" value="1"/>
</dbReference>
<name>A0A1J5R133_9ZZZZ</name>
<dbReference type="InterPro" id="IPR051058">
    <property type="entry name" value="GDSL_Est/Lipase"/>
</dbReference>
<dbReference type="Gene3D" id="3.40.50.1110">
    <property type="entry name" value="SGNH hydrolase"/>
    <property type="match status" value="1"/>
</dbReference>
<organism evidence="2">
    <name type="scientific">mine drainage metagenome</name>
    <dbReference type="NCBI Taxonomy" id="410659"/>
    <lineage>
        <taxon>unclassified sequences</taxon>
        <taxon>metagenomes</taxon>
        <taxon>ecological metagenomes</taxon>
    </lineage>
</organism>
<dbReference type="PANTHER" id="PTHR45648:SF22">
    <property type="entry name" value="GDSL LIPASE_ACYLHYDROLASE FAMILY PROTEIN (AFU_ORTHOLOGUE AFUA_4G14700)"/>
    <property type="match status" value="1"/>
</dbReference>
<dbReference type="PANTHER" id="PTHR45648">
    <property type="entry name" value="GDSL LIPASE/ACYLHYDROLASE FAMILY PROTEIN (AFU_ORTHOLOGUE AFUA_4G14700)"/>
    <property type="match status" value="1"/>
</dbReference>
<dbReference type="EMBL" id="MLJW01000320">
    <property type="protein sequence ID" value="OIQ89662.1"/>
    <property type="molecule type" value="Genomic_DNA"/>
</dbReference>
<sequence>MRLFKLILALLVTAALTACGGGGSSGGDQNTKIKFTSEVVFGDSLSDVGSYAVGTVAALHGGKFTINTLTPSAQNWTELMAATLGLPAPCAAQTGLDGLAADGFAVPVVNHPGCTDYAQGGARVTLPDGPGNASLATALGGSAVLGQLTVPVVTQIQDHLAAVGGKFNGSEAVFVLAGANDVFVQLATLNVNATAAATAAVTAAVPAKVAADIAAGLCTPTDAQASNCVTQAIAELSPTVGAQAGAAYVSSTGAPAAVQAMGQAGAELAGYVNNLIVGNGAKYVTVVNIPDVGTTPFGDSLDAATLSLVNTMVSTFNAQLQAGLASDASVLLVDANTESHLNTQDPAQYGLTNVTTPACNLAPAANILASSLVCTTANENTGDVSHYLFADTVHPTPYGYSLLAKYVATQMAVKGWM</sequence>
<dbReference type="InterPro" id="IPR001087">
    <property type="entry name" value="GDSL"/>
</dbReference>
<accession>A0A1J5R133</accession>
<protein>
    <submittedName>
        <fullName evidence="2">GDSL-like lipase/acylhydrolase</fullName>
    </submittedName>
</protein>
<dbReference type="GO" id="GO:0016788">
    <property type="term" value="F:hydrolase activity, acting on ester bonds"/>
    <property type="evidence" value="ECO:0007669"/>
    <property type="project" value="InterPro"/>
</dbReference>
<evidence type="ECO:0000256" key="1">
    <source>
        <dbReference type="ARBA" id="ARBA00022801"/>
    </source>
</evidence>
<comment type="caution">
    <text evidence="2">The sequence shown here is derived from an EMBL/GenBank/DDBJ whole genome shotgun (WGS) entry which is preliminary data.</text>
</comment>
<keyword evidence="1 2" id="KW-0378">Hydrolase</keyword>
<dbReference type="PROSITE" id="PS51257">
    <property type="entry name" value="PROKAR_LIPOPROTEIN"/>
    <property type="match status" value="1"/>
</dbReference>
<evidence type="ECO:0000313" key="2">
    <source>
        <dbReference type="EMBL" id="OIQ89662.1"/>
    </source>
</evidence>
<dbReference type="Pfam" id="PF00657">
    <property type="entry name" value="Lipase_GDSL"/>
    <property type="match status" value="1"/>
</dbReference>
<dbReference type="InterPro" id="IPR036514">
    <property type="entry name" value="SGNH_hydro_sf"/>
</dbReference>
<reference evidence="2" key="1">
    <citation type="submission" date="2016-10" db="EMBL/GenBank/DDBJ databases">
        <title>Sequence of Gallionella enrichment culture.</title>
        <authorList>
            <person name="Poehlein A."/>
            <person name="Muehling M."/>
            <person name="Daniel R."/>
        </authorList>
    </citation>
    <scope>NUCLEOTIDE SEQUENCE</scope>
</reference>
<dbReference type="AlphaFoldDB" id="A0A1J5R133"/>
<gene>
    <name evidence="2" type="ORF">GALL_284250</name>
</gene>
<proteinExistence type="predicted"/>